<evidence type="ECO:0000256" key="1">
    <source>
        <dbReference type="SAM" id="MobiDB-lite"/>
    </source>
</evidence>
<accession>A0A8J4WWE4</accession>
<feature type="non-terminal residue" evidence="2">
    <location>
        <position position="1"/>
    </location>
</feature>
<protein>
    <submittedName>
        <fullName evidence="2">S-phase kinase-associated 2-like isoform X2</fullName>
    </submittedName>
</protein>
<dbReference type="OrthoDB" id="8955728at2759"/>
<dbReference type="GO" id="GO:0016301">
    <property type="term" value="F:kinase activity"/>
    <property type="evidence" value="ECO:0007669"/>
    <property type="project" value="UniProtKB-KW"/>
</dbReference>
<dbReference type="Proteomes" id="UP000727407">
    <property type="component" value="Unassembled WGS sequence"/>
</dbReference>
<keyword evidence="2" id="KW-0808">Transferase</keyword>
<comment type="caution">
    <text evidence="2">The sequence shown here is derived from an EMBL/GenBank/DDBJ whole genome shotgun (WGS) entry which is preliminary data.</text>
</comment>
<name>A0A8J4WWE4_CLAMG</name>
<gene>
    <name evidence="2" type="ORF">DAT39_016545</name>
</gene>
<proteinExistence type="predicted"/>
<keyword evidence="3" id="KW-1185">Reference proteome</keyword>
<feature type="compositionally biased region" description="Low complexity" evidence="1">
    <location>
        <begin position="23"/>
        <end position="33"/>
    </location>
</feature>
<evidence type="ECO:0000313" key="2">
    <source>
        <dbReference type="EMBL" id="KAF5893762.1"/>
    </source>
</evidence>
<reference evidence="2" key="1">
    <citation type="submission" date="2020-07" db="EMBL/GenBank/DDBJ databases">
        <title>Clarias magur genome sequencing, assembly and annotation.</title>
        <authorList>
            <person name="Kushwaha B."/>
            <person name="Kumar R."/>
            <person name="Das P."/>
            <person name="Joshi C.G."/>
            <person name="Kumar D."/>
            <person name="Nagpure N.S."/>
            <person name="Pandey M."/>
            <person name="Agarwal S."/>
            <person name="Srivastava S."/>
            <person name="Singh M."/>
            <person name="Sahoo L."/>
            <person name="Jayasankar P."/>
            <person name="Meher P.K."/>
            <person name="Koringa P.G."/>
            <person name="Iquebal M.A."/>
            <person name="Das S.P."/>
            <person name="Bit A."/>
            <person name="Patnaik S."/>
            <person name="Patel N."/>
            <person name="Shah T.M."/>
            <person name="Hinsu A."/>
            <person name="Jena J.K."/>
        </authorList>
    </citation>
    <scope>NUCLEOTIDE SEQUENCE</scope>
    <source>
        <strain evidence="2">CIFAMagur01</strain>
        <tissue evidence="2">Testis</tissue>
    </source>
</reference>
<dbReference type="AlphaFoldDB" id="A0A8J4WWE4"/>
<dbReference type="EMBL" id="QNUK01000414">
    <property type="protein sequence ID" value="KAF5893762.1"/>
    <property type="molecule type" value="Genomic_DNA"/>
</dbReference>
<feature type="non-terminal residue" evidence="2">
    <location>
        <position position="156"/>
    </location>
</feature>
<organism evidence="2 3">
    <name type="scientific">Clarias magur</name>
    <name type="common">Asian catfish</name>
    <name type="synonym">Macropteronotus magur</name>
    <dbReference type="NCBI Taxonomy" id="1594786"/>
    <lineage>
        <taxon>Eukaryota</taxon>
        <taxon>Metazoa</taxon>
        <taxon>Chordata</taxon>
        <taxon>Craniata</taxon>
        <taxon>Vertebrata</taxon>
        <taxon>Euteleostomi</taxon>
        <taxon>Actinopterygii</taxon>
        <taxon>Neopterygii</taxon>
        <taxon>Teleostei</taxon>
        <taxon>Ostariophysi</taxon>
        <taxon>Siluriformes</taxon>
        <taxon>Clariidae</taxon>
        <taxon>Clarias</taxon>
    </lineage>
</organism>
<keyword evidence="2" id="KW-0418">Kinase</keyword>
<evidence type="ECO:0000313" key="3">
    <source>
        <dbReference type="Proteomes" id="UP000727407"/>
    </source>
</evidence>
<feature type="region of interest" description="Disordered" evidence="1">
    <location>
        <begin position="23"/>
        <end position="66"/>
    </location>
</feature>
<sequence>CRRRDREQRSLATSAGAVCASASAAARASASPADGTEDLSTTEEPSLAPEDEIDEGSGDIFFFDTSDPPPLPPCVQDTVVSTPTACVSADGTPGYQHVVGLTHSLVELCVKGYITNAEEEHIVERWENLLEVDKPAVVYPPPYRQELAPCATLMKR</sequence>